<feature type="transmembrane region" description="Helical" evidence="6">
    <location>
        <begin position="84"/>
        <end position="105"/>
    </location>
</feature>
<dbReference type="EMBL" id="BSBI01000004">
    <property type="protein sequence ID" value="GLF95090.1"/>
    <property type="molecule type" value="Genomic_DNA"/>
</dbReference>
<feature type="transmembrane region" description="Helical" evidence="6">
    <location>
        <begin position="314"/>
        <end position="336"/>
    </location>
</feature>
<dbReference type="InterPro" id="IPR020846">
    <property type="entry name" value="MFS_dom"/>
</dbReference>
<feature type="transmembrane region" description="Helical" evidence="6">
    <location>
        <begin position="178"/>
        <end position="201"/>
    </location>
</feature>
<evidence type="ECO:0000313" key="8">
    <source>
        <dbReference type="EMBL" id="GLF95090.1"/>
    </source>
</evidence>
<dbReference type="Gene3D" id="1.20.1250.20">
    <property type="entry name" value="MFS general substrate transporter like domains"/>
    <property type="match status" value="2"/>
</dbReference>
<evidence type="ECO:0000256" key="5">
    <source>
        <dbReference type="SAM" id="MobiDB-lite"/>
    </source>
</evidence>
<keyword evidence="4 6" id="KW-0472">Membrane</keyword>
<dbReference type="Proteomes" id="UP001291653">
    <property type="component" value="Unassembled WGS sequence"/>
</dbReference>
<gene>
    <name evidence="8" type="ORF">SYYSPA8_12355</name>
</gene>
<evidence type="ECO:0000256" key="4">
    <source>
        <dbReference type="ARBA" id="ARBA00023136"/>
    </source>
</evidence>
<evidence type="ECO:0000256" key="6">
    <source>
        <dbReference type="SAM" id="Phobius"/>
    </source>
</evidence>
<evidence type="ECO:0000256" key="2">
    <source>
        <dbReference type="ARBA" id="ARBA00022692"/>
    </source>
</evidence>
<feature type="transmembrane region" description="Helical" evidence="6">
    <location>
        <begin position="24"/>
        <end position="45"/>
    </location>
</feature>
<feature type="compositionally biased region" description="Low complexity" evidence="5">
    <location>
        <begin position="428"/>
        <end position="437"/>
    </location>
</feature>
<keyword evidence="2 6" id="KW-0812">Transmembrane</keyword>
<keyword evidence="9" id="KW-1185">Reference proteome</keyword>
<dbReference type="RefSeq" id="WP_323447162.1">
    <property type="nucleotide sequence ID" value="NZ_BSBI01000004.1"/>
</dbReference>
<comment type="caution">
    <text evidence="8">The sequence shown here is derived from an EMBL/GenBank/DDBJ whole genome shotgun (WGS) entry which is preliminary data.</text>
</comment>
<protein>
    <submittedName>
        <fullName evidence="8">MFS transporter</fullName>
    </submittedName>
</protein>
<feature type="compositionally biased region" description="Low complexity" evidence="5">
    <location>
        <begin position="404"/>
        <end position="420"/>
    </location>
</feature>
<dbReference type="PANTHER" id="PTHR23542:SF1">
    <property type="entry name" value="MAJOR FACILITATOR SUPERFAMILY (MFS) PROFILE DOMAIN-CONTAINING PROTEIN"/>
    <property type="match status" value="1"/>
</dbReference>
<sequence length="445" mass="43577">MSQPVIGRPSYAAVLRLPHARRTFGAALLGRLSYGIVALSVMLAVTRSTGSYAVAGTVMALFGATSVFLSPLRAALVDRHGPRPALLPMALLYAGLLGALAAASWRPGGSALLLGALAAAAGAATPPLGPSMRAVWRELTDEPALVQRAFSLDAVAEEMLFVSGPLLVGALVQIAHPAAGVVASALLVGVGTCAFVLSPAVRDLRPAAADPAAGSTPARGRGAVGLMAPVMAAGVGLALGAMDLFVLAFATQRHHGDEVVAWVLAALSAGSAAGGLLNGAVTWRTSARVRLPLLVVGLGLALAAAGLAPGLGTLTVAVACAGFFVAPALTTAYLLADETAPPGRRTQAGAWVNTAVNAGVSIGTAAAGLLVARLPLEACFALAGGITLLTALACAGRKAKKAAPPRGTASAPGGATPAGAAPGGAAPGGAAHAPLATESATPERA</sequence>
<feature type="domain" description="Major facilitator superfamily (MFS) profile" evidence="7">
    <location>
        <begin position="224"/>
        <end position="445"/>
    </location>
</feature>
<comment type="subcellular location">
    <subcellularLocation>
        <location evidence="1">Cell membrane</location>
        <topology evidence="1">Multi-pass membrane protein</topology>
    </subcellularLocation>
</comment>
<feature type="transmembrane region" description="Helical" evidence="6">
    <location>
        <begin position="51"/>
        <end position="72"/>
    </location>
</feature>
<name>A0ABQ5NY33_9ACTN</name>
<organism evidence="8 9">
    <name type="scientific">Streptomyces yaizuensis</name>
    <dbReference type="NCBI Taxonomy" id="2989713"/>
    <lineage>
        <taxon>Bacteria</taxon>
        <taxon>Bacillati</taxon>
        <taxon>Actinomycetota</taxon>
        <taxon>Actinomycetes</taxon>
        <taxon>Kitasatosporales</taxon>
        <taxon>Streptomycetaceae</taxon>
        <taxon>Streptomyces</taxon>
    </lineage>
</organism>
<evidence type="ECO:0000259" key="7">
    <source>
        <dbReference type="PROSITE" id="PS50850"/>
    </source>
</evidence>
<keyword evidence="3 6" id="KW-1133">Transmembrane helix</keyword>
<reference evidence="8 9" key="1">
    <citation type="submission" date="2022-10" db="EMBL/GenBank/DDBJ databases">
        <title>Draft genome sequence of Streptomyces sp. YSPA8.</title>
        <authorList>
            <person name="Moriuchi R."/>
            <person name="Dohra H."/>
            <person name="Yamamura H."/>
            <person name="Kodani S."/>
        </authorList>
    </citation>
    <scope>NUCLEOTIDE SEQUENCE [LARGE SCALE GENOMIC DNA]</scope>
    <source>
        <strain evidence="8 9">YSPA8</strain>
    </source>
</reference>
<feature type="region of interest" description="Disordered" evidence="5">
    <location>
        <begin position="402"/>
        <end position="445"/>
    </location>
</feature>
<proteinExistence type="predicted"/>
<feature type="transmembrane region" description="Helical" evidence="6">
    <location>
        <begin position="259"/>
        <end position="277"/>
    </location>
</feature>
<feature type="transmembrane region" description="Helical" evidence="6">
    <location>
        <begin position="222"/>
        <end position="247"/>
    </location>
</feature>
<dbReference type="InterPro" id="IPR036259">
    <property type="entry name" value="MFS_trans_sf"/>
</dbReference>
<dbReference type="PANTHER" id="PTHR23542">
    <property type="match status" value="1"/>
</dbReference>
<accession>A0ABQ5NY33</accession>
<feature type="transmembrane region" description="Helical" evidence="6">
    <location>
        <begin position="289"/>
        <end position="308"/>
    </location>
</feature>
<dbReference type="PROSITE" id="PS50850">
    <property type="entry name" value="MFS"/>
    <property type="match status" value="1"/>
</dbReference>
<dbReference type="InterPro" id="IPR011701">
    <property type="entry name" value="MFS"/>
</dbReference>
<dbReference type="SUPFAM" id="SSF103473">
    <property type="entry name" value="MFS general substrate transporter"/>
    <property type="match status" value="1"/>
</dbReference>
<feature type="transmembrane region" description="Helical" evidence="6">
    <location>
        <begin position="378"/>
        <end position="396"/>
    </location>
</feature>
<evidence type="ECO:0000256" key="1">
    <source>
        <dbReference type="ARBA" id="ARBA00004651"/>
    </source>
</evidence>
<feature type="transmembrane region" description="Helical" evidence="6">
    <location>
        <begin position="348"/>
        <end position="372"/>
    </location>
</feature>
<evidence type="ECO:0000256" key="3">
    <source>
        <dbReference type="ARBA" id="ARBA00022989"/>
    </source>
</evidence>
<evidence type="ECO:0000313" key="9">
    <source>
        <dbReference type="Proteomes" id="UP001291653"/>
    </source>
</evidence>
<dbReference type="Pfam" id="PF07690">
    <property type="entry name" value="MFS_1"/>
    <property type="match status" value="1"/>
</dbReference>